<accession>A0A5A8EHU9</accession>
<dbReference type="PANTHER" id="PTHR44200">
    <property type="entry name" value="DNAJ HOMOLOG SUBFAMILY C MEMBER 7"/>
    <property type="match status" value="1"/>
</dbReference>
<dbReference type="Gene3D" id="1.10.287.110">
    <property type="entry name" value="DnaJ domain"/>
    <property type="match status" value="1"/>
</dbReference>
<dbReference type="SUPFAM" id="SSF46565">
    <property type="entry name" value="Chaperone J-domain"/>
    <property type="match status" value="1"/>
</dbReference>
<dbReference type="CDD" id="cd06257">
    <property type="entry name" value="DnaJ"/>
    <property type="match status" value="1"/>
</dbReference>
<dbReference type="Proteomes" id="UP000324907">
    <property type="component" value="Unassembled WGS sequence"/>
</dbReference>
<organism evidence="6 7">
    <name type="scientific">Cafeteria roenbergensis</name>
    <name type="common">Marine flagellate</name>
    <dbReference type="NCBI Taxonomy" id="33653"/>
    <lineage>
        <taxon>Eukaryota</taxon>
        <taxon>Sar</taxon>
        <taxon>Stramenopiles</taxon>
        <taxon>Bigyra</taxon>
        <taxon>Opalozoa</taxon>
        <taxon>Bicosoecida</taxon>
        <taxon>Cafeteriaceae</taxon>
        <taxon>Cafeteria</taxon>
    </lineage>
</organism>
<evidence type="ECO:0000313" key="6">
    <source>
        <dbReference type="EMBL" id="KAA0175361.1"/>
    </source>
</evidence>
<dbReference type="AlphaFoldDB" id="A0A5A8EHU9"/>
<dbReference type="SMART" id="SM00271">
    <property type="entry name" value="DnaJ"/>
    <property type="match status" value="1"/>
</dbReference>
<dbReference type="Pfam" id="PF13432">
    <property type="entry name" value="TPR_16"/>
    <property type="match status" value="2"/>
</dbReference>
<dbReference type="InterPro" id="IPR019734">
    <property type="entry name" value="TPR_rpt"/>
</dbReference>
<name>A0A5A8EHU9_CAFRO</name>
<reference evidence="7 8" key="1">
    <citation type="submission" date="2019-07" db="EMBL/GenBank/DDBJ databases">
        <title>Genomes of Cafeteria roenbergensis.</title>
        <authorList>
            <person name="Fischer M.G."/>
            <person name="Hackl T."/>
            <person name="Roman M."/>
        </authorList>
    </citation>
    <scope>NUCLEOTIDE SEQUENCE [LARGE SCALE GENOMIC DNA]</scope>
    <source>
        <strain evidence="4 9">Cflag</strain>
        <strain evidence="6 7">E4-10P</strain>
        <strain evidence="5 8">RCC970-E3</strain>
    </source>
</reference>
<dbReference type="PROSITE" id="PS50005">
    <property type="entry name" value="TPR"/>
    <property type="match status" value="2"/>
</dbReference>
<dbReference type="InterPro" id="IPR036869">
    <property type="entry name" value="J_dom_sf"/>
</dbReference>
<proteinExistence type="predicted"/>
<feature type="repeat" description="TPR" evidence="1">
    <location>
        <begin position="55"/>
        <end position="88"/>
    </location>
</feature>
<sequence>MASSSSAAAAAAVSSEDKARAEAFKAEGNEKYKAGQYNAAIDAYGKAIAVDPANSAFYANRAAAAMMCGRFQDAVQDCDKAIELRPDFMKAYMRGATARLRMGDVEGAMNMHTRAHLRDPRFDGVKAERLKATKTMKHLERAREAARDKKWAEAKRELVGVRAEVKSSTEVDILEAEALLGLGKVDEAMALITDVVRTGEGRRSNRALTVRANCLYLQGNLPQAQRHLSEVMKMDPDNTAAGQLLKAIRKQEALKAEGNEAFRTGNNEAAVTAYTACIDLGPESKLFLSTVFANRAAARMRLRQWELASADCDACLDLNDQYIKGYLRRAECAQKIGGKEALERALRDLNAAKDLAPDSDTLRSINRDIPTVRRLIKVASKKDFYKTLGVPRSATTAEIKKAYRKLTLKHHPDKLAHKSEQERKIAESKIKELNEAWDVLSDESKKRRYDAGVDPEHLDDESAGMGGMGGGMGGMGGMGGGMGVPPEVFEAMFGAMGGGFGMGGGGMGGGRRRRAGGMPGGMGGGMPGGFHYSYG</sequence>
<evidence type="ECO:0000256" key="2">
    <source>
        <dbReference type="SAM" id="Coils"/>
    </source>
</evidence>
<dbReference type="Proteomes" id="UP000325113">
    <property type="component" value="Unassembled WGS sequence"/>
</dbReference>
<evidence type="ECO:0000313" key="4">
    <source>
        <dbReference type="EMBL" id="KAA0167213.1"/>
    </source>
</evidence>
<evidence type="ECO:0000313" key="9">
    <source>
        <dbReference type="Proteomes" id="UP000325113"/>
    </source>
</evidence>
<dbReference type="PROSITE" id="PS50076">
    <property type="entry name" value="DNAJ_2"/>
    <property type="match status" value="1"/>
</dbReference>
<gene>
    <name evidence="6" type="ORF">FNF27_03062</name>
    <name evidence="5" type="ORF">FNF28_02334</name>
    <name evidence="4" type="ORF">FNF31_01099</name>
</gene>
<dbReference type="PANTHER" id="PTHR44200:SF1">
    <property type="entry name" value="DNAJ HOMOLOG SUBFAMILY C MEMBER 7"/>
    <property type="match status" value="1"/>
</dbReference>
<evidence type="ECO:0000259" key="3">
    <source>
        <dbReference type="PROSITE" id="PS50076"/>
    </source>
</evidence>
<dbReference type="SMART" id="SM00028">
    <property type="entry name" value="TPR"/>
    <property type="match status" value="7"/>
</dbReference>
<dbReference type="InterPro" id="IPR001623">
    <property type="entry name" value="DnaJ_domain"/>
</dbReference>
<dbReference type="OrthoDB" id="765884at2759"/>
<dbReference type="PRINTS" id="PR00625">
    <property type="entry name" value="JDOMAIN"/>
</dbReference>
<evidence type="ECO:0000313" key="8">
    <source>
        <dbReference type="Proteomes" id="UP000324907"/>
    </source>
</evidence>
<evidence type="ECO:0000313" key="5">
    <source>
        <dbReference type="EMBL" id="KAA0168787.1"/>
    </source>
</evidence>
<dbReference type="InterPro" id="IPR011990">
    <property type="entry name" value="TPR-like_helical_dom_sf"/>
</dbReference>
<dbReference type="InterPro" id="IPR052758">
    <property type="entry name" value="SRC_co-chaperone"/>
</dbReference>
<comment type="caution">
    <text evidence="6">The sequence shown here is derived from an EMBL/GenBank/DDBJ whole genome shotgun (WGS) entry which is preliminary data.</text>
</comment>
<dbReference type="Proteomes" id="UP000322899">
    <property type="component" value="Unassembled WGS sequence"/>
</dbReference>
<dbReference type="Gene3D" id="1.25.40.10">
    <property type="entry name" value="Tetratricopeptide repeat domain"/>
    <property type="match status" value="3"/>
</dbReference>
<feature type="repeat" description="TPR" evidence="1">
    <location>
        <begin position="21"/>
        <end position="54"/>
    </location>
</feature>
<protein>
    <recommendedName>
        <fullName evidence="3">J domain-containing protein</fullName>
    </recommendedName>
</protein>
<dbReference type="Pfam" id="PF00226">
    <property type="entry name" value="DnaJ"/>
    <property type="match status" value="1"/>
</dbReference>
<dbReference type="EMBL" id="VLTO01000014">
    <property type="protein sequence ID" value="KAA0175361.1"/>
    <property type="molecule type" value="Genomic_DNA"/>
</dbReference>
<feature type="coiled-coil region" evidence="2">
    <location>
        <begin position="416"/>
        <end position="443"/>
    </location>
</feature>
<evidence type="ECO:0000256" key="1">
    <source>
        <dbReference type="PROSITE-ProRule" id="PRU00339"/>
    </source>
</evidence>
<keyword evidence="2" id="KW-0175">Coiled coil</keyword>
<dbReference type="EMBL" id="VLTL01000026">
    <property type="protein sequence ID" value="KAA0168787.1"/>
    <property type="molecule type" value="Genomic_DNA"/>
</dbReference>
<feature type="domain" description="J" evidence="3">
    <location>
        <begin position="383"/>
        <end position="453"/>
    </location>
</feature>
<keyword evidence="1" id="KW-0802">TPR repeat</keyword>
<dbReference type="EMBL" id="VLTM01000006">
    <property type="protein sequence ID" value="KAA0167213.1"/>
    <property type="molecule type" value="Genomic_DNA"/>
</dbReference>
<dbReference type="SUPFAM" id="SSF48452">
    <property type="entry name" value="TPR-like"/>
    <property type="match status" value="3"/>
</dbReference>
<evidence type="ECO:0000313" key="7">
    <source>
        <dbReference type="Proteomes" id="UP000322899"/>
    </source>
</evidence>